<evidence type="ECO:0000313" key="9">
    <source>
        <dbReference type="EMBL" id="SMO44469.1"/>
    </source>
</evidence>
<dbReference type="PANTHER" id="PTHR43711:SF26">
    <property type="entry name" value="SENSOR HISTIDINE KINASE RCSC"/>
    <property type="match status" value="1"/>
</dbReference>
<dbReference type="SUPFAM" id="SSF55785">
    <property type="entry name" value="PYP-like sensor domain (PAS domain)"/>
    <property type="match status" value="1"/>
</dbReference>
<keyword evidence="3" id="KW-0597">Phosphoprotein</keyword>
<dbReference type="PRINTS" id="PR00344">
    <property type="entry name" value="BCTRLSENSOR"/>
</dbReference>
<dbReference type="InterPro" id="IPR005467">
    <property type="entry name" value="His_kinase_dom"/>
</dbReference>
<comment type="catalytic activity">
    <reaction evidence="1">
        <text>ATP + protein L-histidine = ADP + protein N-phospho-L-histidine.</text>
        <dbReference type="EC" id="2.7.13.3"/>
    </reaction>
</comment>
<evidence type="ECO:0000256" key="1">
    <source>
        <dbReference type="ARBA" id="ARBA00000085"/>
    </source>
</evidence>
<dbReference type="CDD" id="cd00075">
    <property type="entry name" value="HATPase"/>
    <property type="match status" value="1"/>
</dbReference>
<dbReference type="Gene3D" id="3.30.565.10">
    <property type="entry name" value="Histidine kinase-like ATPase, C-terminal domain"/>
    <property type="match status" value="1"/>
</dbReference>
<dbReference type="SMART" id="SM00387">
    <property type="entry name" value="HATPase_c"/>
    <property type="match status" value="1"/>
</dbReference>
<keyword evidence="10" id="KW-1185">Reference proteome</keyword>
<dbReference type="InterPro" id="IPR013655">
    <property type="entry name" value="PAS_fold_3"/>
</dbReference>
<dbReference type="InterPro" id="IPR036890">
    <property type="entry name" value="HATPase_C_sf"/>
</dbReference>
<keyword evidence="5 9" id="KW-0418">Kinase</keyword>
<feature type="domain" description="PAS" evidence="8">
    <location>
        <begin position="3"/>
        <end position="74"/>
    </location>
</feature>
<evidence type="ECO:0000259" key="8">
    <source>
        <dbReference type="PROSITE" id="PS50112"/>
    </source>
</evidence>
<dbReference type="CDD" id="cd00130">
    <property type="entry name" value="PAS"/>
    <property type="match status" value="1"/>
</dbReference>
<feature type="domain" description="Histidine kinase" evidence="7">
    <location>
        <begin position="137"/>
        <end position="354"/>
    </location>
</feature>
<dbReference type="FunFam" id="3.30.565.10:FF:000006">
    <property type="entry name" value="Sensor histidine kinase WalK"/>
    <property type="match status" value="1"/>
</dbReference>
<evidence type="ECO:0000259" key="7">
    <source>
        <dbReference type="PROSITE" id="PS50109"/>
    </source>
</evidence>
<dbReference type="PROSITE" id="PS50112">
    <property type="entry name" value="PAS"/>
    <property type="match status" value="1"/>
</dbReference>
<keyword evidence="6" id="KW-0902">Two-component regulatory system</keyword>
<dbReference type="PANTHER" id="PTHR43711">
    <property type="entry name" value="TWO-COMPONENT HISTIDINE KINASE"/>
    <property type="match status" value="1"/>
</dbReference>
<dbReference type="InterPro" id="IPR004358">
    <property type="entry name" value="Sig_transdc_His_kin-like_C"/>
</dbReference>
<dbReference type="Proteomes" id="UP000320300">
    <property type="component" value="Unassembled WGS sequence"/>
</dbReference>
<dbReference type="GO" id="GO:0000155">
    <property type="term" value="F:phosphorelay sensor kinase activity"/>
    <property type="evidence" value="ECO:0007669"/>
    <property type="project" value="InterPro"/>
</dbReference>
<dbReference type="InterPro" id="IPR050736">
    <property type="entry name" value="Sensor_HK_Regulatory"/>
</dbReference>
<keyword evidence="4" id="KW-0808">Transferase</keyword>
<gene>
    <name evidence="9" type="ORF">SAMN06265348_102165</name>
</gene>
<dbReference type="RefSeq" id="WP_142526854.1">
    <property type="nucleotide sequence ID" value="NZ_CBCSJO010000003.1"/>
</dbReference>
<evidence type="ECO:0000256" key="6">
    <source>
        <dbReference type="ARBA" id="ARBA00023012"/>
    </source>
</evidence>
<evidence type="ECO:0000256" key="4">
    <source>
        <dbReference type="ARBA" id="ARBA00022679"/>
    </source>
</evidence>
<dbReference type="Gene3D" id="1.10.287.130">
    <property type="match status" value="1"/>
</dbReference>
<accession>A0A521BBM6</accession>
<evidence type="ECO:0000256" key="2">
    <source>
        <dbReference type="ARBA" id="ARBA00012438"/>
    </source>
</evidence>
<evidence type="ECO:0000256" key="5">
    <source>
        <dbReference type="ARBA" id="ARBA00022777"/>
    </source>
</evidence>
<dbReference type="Pfam" id="PF08447">
    <property type="entry name" value="PAS_3"/>
    <property type="match status" value="1"/>
</dbReference>
<evidence type="ECO:0000313" key="10">
    <source>
        <dbReference type="Proteomes" id="UP000320300"/>
    </source>
</evidence>
<dbReference type="SUPFAM" id="SSF55874">
    <property type="entry name" value="ATPase domain of HSP90 chaperone/DNA topoisomerase II/histidine kinase"/>
    <property type="match status" value="1"/>
</dbReference>
<protein>
    <recommendedName>
        <fullName evidence="2">histidine kinase</fullName>
        <ecNumber evidence="2">2.7.13.3</ecNumber>
    </recommendedName>
</protein>
<dbReference type="NCBIfam" id="TIGR00229">
    <property type="entry name" value="sensory_box"/>
    <property type="match status" value="1"/>
</dbReference>
<proteinExistence type="predicted"/>
<dbReference type="EC" id="2.7.13.3" evidence="2"/>
<dbReference type="AlphaFoldDB" id="A0A521BBM6"/>
<dbReference type="PROSITE" id="PS50109">
    <property type="entry name" value="HIS_KIN"/>
    <property type="match status" value="1"/>
</dbReference>
<dbReference type="Gene3D" id="3.30.450.20">
    <property type="entry name" value="PAS domain"/>
    <property type="match status" value="1"/>
</dbReference>
<dbReference type="InterPro" id="IPR036097">
    <property type="entry name" value="HisK_dim/P_sf"/>
</dbReference>
<reference evidence="9 10" key="1">
    <citation type="submission" date="2017-05" db="EMBL/GenBank/DDBJ databases">
        <authorList>
            <person name="Varghese N."/>
            <person name="Submissions S."/>
        </authorList>
    </citation>
    <scope>NUCLEOTIDE SEQUENCE [LARGE SCALE GENOMIC DNA]</scope>
    <source>
        <strain evidence="9 10">DSM 19036</strain>
    </source>
</reference>
<dbReference type="InterPro" id="IPR003594">
    <property type="entry name" value="HATPase_dom"/>
</dbReference>
<name>A0A521BBM6_9SPHI</name>
<dbReference type="EMBL" id="FXTN01000002">
    <property type="protein sequence ID" value="SMO44469.1"/>
    <property type="molecule type" value="Genomic_DNA"/>
</dbReference>
<dbReference type="Pfam" id="PF02518">
    <property type="entry name" value="HATPase_c"/>
    <property type="match status" value="1"/>
</dbReference>
<evidence type="ECO:0000256" key="3">
    <source>
        <dbReference type="ARBA" id="ARBA00022553"/>
    </source>
</evidence>
<dbReference type="OrthoDB" id="9757990at2"/>
<dbReference type="InterPro" id="IPR035965">
    <property type="entry name" value="PAS-like_dom_sf"/>
</dbReference>
<sequence>MTTSNPFVSFAERSDDLFFIYNLQESKFTYMNAACLALLGLSSIDISKEQILETIHADDRSYLLSSLSDCIHGEGTINLECRMKPLKEQLWLRIKAYRITEEGENLIVGQAEDISVYKENMENLNNHNIKKNTILTVVTHDLAGPIATIQNLSDLLSKETAAYTNPNVNQYVDLISKISKSSIRLIRDFVDREFRESADLRLMKTRVELVEKTRLAAEDILAMQLELRTNFSWASNKNSIYIDLDEDKFMQVINNLLSNALKFTRDGGNIHLEITDTDTHVIISIADDGIGIPTKYQATLFDKFTDAGRTGLNGEHSTGLGMYIIKSIVEWHAGKIWFETEENKGTTFYIQLPK</sequence>
<organism evidence="9 10">
    <name type="scientific">Pedobacter westerhofensis</name>
    <dbReference type="NCBI Taxonomy" id="425512"/>
    <lineage>
        <taxon>Bacteria</taxon>
        <taxon>Pseudomonadati</taxon>
        <taxon>Bacteroidota</taxon>
        <taxon>Sphingobacteriia</taxon>
        <taxon>Sphingobacteriales</taxon>
        <taxon>Sphingobacteriaceae</taxon>
        <taxon>Pedobacter</taxon>
    </lineage>
</organism>
<dbReference type="SUPFAM" id="SSF47384">
    <property type="entry name" value="Homodimeric domain of signal transducing histidine kinase"/>
    <property type="match status" value="1"/>
</dbReference>
<dbReference type="SMART" id="SM00091">
    <property type="entry name" value="PAS"/>
    <property type="match status" value="1"/>
</dbReference>
<dbReference type="InterPro" id="IPR000014">
    <property type="entry name" value="PAS"/>
</dbReference>